<comment type="caution">
    <text evidence="2">The sequence shown here is derived from an EMBL/GenBank/DDBJ whole genome shotgun (WGS) entry which is preliminary data.</text>
</comment>
<feature type="domain" description="VapC45 PIN like" evidence="1">
    <location>
        <begin position="1"/>
        <end position="84"/>
    </location>
</feature>
<protein>
    <recommendedName>
        <fullName evidence="1">VapC45 PIN like domain-containing protein</fullName>
    </recommendedName>
</protein>
<dbReference type="EMBL" id="QFFF01000001">
    <property type="protein sequence ID" value="PWG03570.1"/>
    <property type="molecule type" value="Genomic_DNA"/>
</dbReference>
<keyword evidence="3" id="KW-1185">Reference proteome</keyword>
<dbReference type="OrthoDB" id="839282at2"/>
<evidence type="ECO:0000259" key="1">
    <source>
        <dbReference type="Pfam" id="PF18478"/>
    </source>
</evidence>
<dbReference type="AlphaFoldDB" id="A0A2U2J5G2"/>
<dbReference type="InterPro" id="IPR041375">
    <property type="entry name" value="VapC45_PIN-like"/>
</dbReference>
<accession>A0A2U2J5G2</accession>
<name>A0A2U2J5G2_9SPHN</name>
<reference evidence="2 3" key="1">
    <citation type="submission" date="2018-05" db="EMBL/GenBank/DDBJ databases">
        <title>Genome of Sphingosinicella humi QZX222.</title>
        <authorList>
            <person name="Qiao Z."/>
            <person name="Wang G."/>
        </authorList>
    </citation>
    <scope>NUCLEOTIDE SEQUENCE [LARGE SCALE GENOMIC DNA]</scope>
    <source>
        <strain evidence="2 3">QZX222</strain>
    </source>
</reference>
<evidence type="ECO:0000313" key="2">
    <source>
        <dbReference type="EMBL" id="PWG03570.1"/>
    </source>
</evidence>
<dbReference type="Proteomes" id="UP000245916">
    <property type="component" value="Unassembled WGS sequence"/>
</dbReference>
<organism evidence="2 3">
    <name type="scientific">Allosphingosinicella humi</name>
    <dbReference type="NCBI Taxonomy" id="2068657"/>
    <lineage>
        <taxon>Bacteria</taxon>
        <taxon>Pseudomonadati</taxon>
        <taxon>Pseudomonadota</taxon>
        <taxon>Alphaproteobacteria</taxon>
        <taxon>Sphingomonadales</taxon>
        <taxon>Sphingomonadaceae</taxon>
        <taxon>Allosphingosinicella</taxon>
    </lineage>
</organism>
<dbReference type="Pfam" id="PF18478">
    <property type="entry name" value="PIN_10"/>
    <property type="match status" value="1"/>
</dbReference>
<sequence>MKVMVDNDLPPRLARVLHIIFEDEGDEIVALRDKFGRANLKDEEWIRELATEGRWAVLSADKRIAKQRPSRELFIGAGLVGFFFPPSLQKQALYRQAARVISLWPDIRDQVRLNANGCFEMPSKGRRFRQIGR</sequence>
<evidence type="ECO:0000313" key="3">
    <source>
        <dbReference type="Proteomes" id="UP000245916"/>
    </source>
</evidence>
<gene>
    <name evidence="2" type="ORF">DF286_12305</name>
</gene>
<proteinExistence type="predicted"/>